<evidence type="ECO:0000256" key="14">
    <source>
        <dbReference type="ARBA" id="ARBA00023136"/>
    </source>
</evidence>
<dbReference type="EMBL" id="JACOSL010000062">
    <property type="protein sequence ID" value="MBI1757454.1"/>
    <property type="molecule type" value="Genomic_DNA"/>
</dbReference>
<proteinExistence type="inferred from homology"/>
<evidence type="ECO:0000259" key="17">
    <source>
        <dbReference type="PROSITE" id="PS51196"/>
    </source>
</evidence>
<dbReference type="Pfam" id="PF02810">
    <property type="entry name" value="SEC-C"/>
    <property type="match status" value="1"/>
</dbReference>
<dbReference type="InterPro" id="IPR004027">
    <property type="entry name" value="SEC_C_motif"/>
</dbReference>
<keyword evidence="13 15" id="KW-0811">Translocation</keyword>
<dbReference type="InterPro" id="IPR011116">
    <property type="entry name" value="SecA_Wing/Scaffold"/>
</dbReference>
<keyword evidence="9" id="KW-0862">Zinc</keyword>
<dbReference type="HAMAP" id="MF_01382">
    <property type="entry name" value="SecA"/>
    <property type="match status" value="1"/>
</dbReference>
<evidence type="ECO:0000256" key="15">
    <source>
        <dbReference type="HAMAP-Rule" id="MF_01382"/>
    </source>
</evidence>
<dbReference type="Gene3D" id="3.40.50.300">
    <property type="entry name" value="P-loop containing nucleotide triphosphate hydrolases"/>
    <property type="match status" value="3"/>
</dbReference>
<dbReference type="GO" id="GO:0046872">
    <property type="term" value="F:metal ion binding"/>
    <property type="evidence" value="ECO:0007669"/>
    <property type="project" value="UniProtKB-KW"/>
</dbReference>
<evidence type="ECO:0000256" key="8">
    <source>
        <dbReference type="ARBA" id="ARBA00022741"/>
    </source>
</evidence>
<dbReference type="PROSITE" id="PS51196">
    <property type="entry name" value="SECA_MOTOR_DEAD"/>
    <property type="match status" value="1"/>
</dbReference>
<evidence type="ECO:0000256" key="3">
    <source>
        <dbReference type="ARBA" id="ARBA00007650"/>
    </source>
</evidence>
<dbReference type="InterPro" id="IPR036266">
    <property type="entry name" value="SecA_Wing/Scaffold_sf"/>
</dbReference>
<reference evidence="18" key="1">
    <citation type="submission" date="2020-07" db="EMBL/GenBank/DDBJ databases">
        <title>Huge and variable diversity of episymbiotic CPR bacteria and DPANN archaea in groundwater ecosystems.</title>
        <authorList>
            <person name="He C.Y."/>
            <person name="Keren R."/>
            <person name="Whittaker M."/>
            <person name="Farag I.F."/>
            <person name="Doudna J."/>
            <person name="Cate J.H.D."/>
            <person name="Banfield J.F."/>
        </authorList>
    </citation>
    <scope>NUCLEOTIDE SEQUENCE</scope>
    <source>
        <strain evidence="18">NC_groundwater_17_Pr7_B-0.1um_64_12</strain>
    </source>
</reference>
<dbReference type="PANTHER" id="PTHR30612">
    <property type="entry name" value="SECA INNER MEMBRANE COMPONENT OF SEC PROTEIN SECRETION SYSTEM"/>
    <property type="match status" value="1"/>
</dbReference>
<evidence type="ECO:0000256" key="13">
    <source>
        <dbReference type="ARBA" id="ARBA00023010"/>
    </source>
</evidence>
<dbReference type="InterPro" id="IPR000185">
    <property type="entry name" value="SecA"/>
</dbReference>
<dbReference type="EC" id="7.4.2.8" evidence="15"/>
<accession>A0A931PUH8</accession>
<evidence type="ECO:0000313" key="19">
    <source>
        <dbReference type="Proteomes" id="UP000727962"/>
    </source>
</evidence>
<dbReference type="InterPro" id="IPR044722">
    <property type="entry name" value="SecA_SF2_C"/>
</dbReference>
<dbReference type="GO" id="GO:0043952">
    <property type="term" value="P:protein transport by the Sec complex"/>
    <property type="evidence" value="ECO:0007669"/>
    <property type="project" value="TreeGrafter"/>
</dbReference>
<dbReference type="PROSITE" id="PS01312">
    <property type="entry name" value="SECA"/>
    <property type="match status" value="1"/>
</dbReference>
<feature type="domain" description="Helicase ATP-binding" evidence="16">
    <location>
        <begin position="86"/>
        <end position="271"/>
    </location>
</feature>
<feature type="binding site" evidence="15">
    <location>
        <begin position="102"/>
        <end position="106"/>
    </location>
    <ligand>
        <name>ATP</name>
        <dbReference type="ChEBI" id="CHEBI:30616"/>
    </ligand>
</feature>
<dbReference type="GO" id="GO:0006605">
    <property type="term" value="P:protein targeting"/>
    <property type="evidence" value="ECO:0007669"/>
    <property type="project" value="UniProtKB-UniRule"/>
</dbReference>
<comment type="subcellular location">
    <subcellularLocation>
        <location evidence="15">Cell membrane</location>
        <topology evidence="15">Peripheral membrane protein</topology>
        <orientation evidence="15">Cytoplasmic side</orientation>
    </subcellularLocation>
    <subcellularLocation>
        <location evidence="15">Cytoplasm</location>
    </subcellularLocation>
    <subcellularLocation>
        <location evidence="2">Membrane</location>
        <topology evidence="2">Peripheral membrane protein</topology>
    </subcellularLocation>
    <text evidence="15">Distribution is 50-50.</text>
</comment>
<protein>
    <recommendedName>
        <fullName evidence="15">Protein translocase subunit SecA</fullName>
        <ecNumber evidence="15">7.4.2.8</ecNumber>
    </recommendedName>
</protein>
<keyword evidence="11 15" id="KW-0653">Protein transport</keyword>
<dbReference type="InterPro" id="IPR011115">
    <property type="entry name" value="SecA_DEAD"/>
</dbReference>
<dbReference type="Pfam" id="PF21090">
    <property type="entry name" value="P-loop_SecA"/>
    <property type="match status" value="2"/>
</dbReference>
<keyword evidence="14 15" id="KW-0472">Membrane</keyword>
<evidence type="ECO:0000256" key="10">
    <source>
        <dbReference type="ARBA" id="ARBA00022840"/>
    </source>
</evidence>
<dbReference type="InterPro" id="IPR020937">
    <property type="entry name" value="SecA_CS"/>
</dbReference>
<evidence type="ECO:0000256" key="7">
    <source>
        <dbReference type="ARBA" id="ARBA00022723"/>
    </source>
</evidence>
<feature type="domain" description="SecA family profile" evidence="17">
    <location>
        <begin position="1"/>
        <end position="735"/>
    </location>
</feature>
<dbReference type="Gene3D" id="1.10.3060.10">
    <property type="entry name" value="Helical scaffold and wing domains of SecA"/>
    <property type="match status" value="1"/>
</dbReference>
<dbReference type="SMART" id="SM00958">
    <property type="entry name" value="SecA_PP_bind"/>
    <property type="match status" value="1"/>
</dbReference>
<dbReference type="GO" id="GO:0005829">
    <property type="term" value="C:cytosol"/>
    <property type="evidence" value="ECO:0007669"/>
    <property type="project" value="TreeGrafter"/>
</dbReference>
<dbReference type="GO" id="GO:0017038">
    <property type="term" value="P:protein import"/>
    <property type="evidence" value="ECO:0007669"/>
    <property type="project" value="InterPro"/>
</dbReference>
<dbReference type="PANTHER" id="PTHR30612:SF0">
    <property type="entry name" value="CHLOROPLAST PROTEIN-TRANSPORTING ATPASE"/>
    <property type="match status" value="1"/>
</dbReference>
<dbReference type="GO" id="GO:0065002">
    <property type="term" value="P:intracellular protein transmembrane transport"/>
    <property type="evidence" value="ECO:0007669"/>
    <property type="project" value="UniProtKB-UniRule"/>
</dbReference>
<feature type="binding site" evidence="15">
    <location>
        <position position="84"/>
    </location>
    <ligand>
        <name>ATP</name>
        <dbReference type="ChEBI" id="CHEBI:30616"/>
    </ligand>
</feature>
<keyword evidence="10 15" id="KW-0067">ATP-binding</keyword>
<feature type="binding site" evidence="15">
    <location>
        <position position="602"/>
    </location>
    <ligand>
        <name>ATP</name>
        <dbReference type="ChEBI" id="CHEBI:30616"/>
    </ligand>
</feature>
<organism evidence="18 19">
    <name type="scientific">Fimbriimonas ginsengisoli</name>
    <dbReference type="NCBI Taxonomy" id="1005039"/>
    <lineage>
        <taxon>Bacteria</taxon>
        <taxon>Bacillati</taxon>
        <taxon>Armatimonadota</taxon>
        <taxon>Fimbriimonadia</taxon>
        <taxon>Fimbriimonadales</taxon>
        <taxon>Fimbriimonadaceae</taxon>
        <taxon>Fimbriimonas</taxon>
    </lineage>
</organism>
<dbReference type="CDD" id="cd18803">
    <property type="entry name" value="SF2_C_secA"/>
    <property type="match status" value="1"/>
</dbReference>
<dbReference type="GO" id="GO:0031522">
    <property type="term" value="C:cell envelope Sec protein transport complex"/>
    <property type="evidence" value="ECO:0007669"/>
    <property type="project" value="UniProtKB-ARBA"/>
</dbReference>
<dbReference type="CDD" id="cd17928">
    <property type="entry name" value="DEXDc_SecA"/>
    <property type="match status" value="1"/>
</dbReference>
<dbReference type="InterPro" id="IPR036670">
    <property type="entry name" value="SecA_X-link_sf"/>
</dbReference>
<dbReference type="SUPFAM" id="SSF81767">
    <property type="entry name" value="Pre-protein crosslinking domain of SecA"/>
    <property type="match status" value="1"/>
</dbReference>
<dbReference type="GO" id="GO:0005886">
    <property type="term" value="C:plasma membrane"/>
    <property type="evidence" value="ECO:0007669"/>
    <property type="project" value="UniProtKB-SubCell"/>
</dbReference>
<evidence type="ECO:0000256" key="11">
    <source>
        <dbReference type="ARBA" id="ARBA00022927"/>
    </source>
</evidence>
<comment type="cofactor">
    <cofactor evidence="1">
        <name>Zn(2+)</name>
        <dbReference type="ChEBI" id="CHEBI:29105"/>
    </cofactor>
</comment>
<dbReference type="SMART" id="SM00957">
    <property type="entry name" value="SecA_DEAD"/>
    <property type="match status" value="1"/>
</dbReference>
<dbReference type="PROSITE" id="PS51192">
    <property type="entry name" value="HELICASE_ATP_BIND_1"/>
    <property type="match status" value="1"/>
</dbReference>
<evidence type="ECO:0000256" key="9">
    <source>
        <dbReference type="ARBA" id="ARBA00022833"/>
    </source>
</evidence>
<dbReference type="InterPro" id="IPR011130">
    <property type="entry name" value="SecA_preprotein_X-link_dom"/>
</dbReference>
<evidence type="ECO:0000256" key="12">
    <source>
        <dbReference type="ARBA" id="ARBA00022967"/>
    </source>
</evidence>
<evidence type="ECO:0000313" key="18">
    <source>
        <dbReference type="EMBL" id="MBI1757454.1"/>
    </source>
</evidence>
<evidence type="ECO:0000256" key="2">
    <source>
        <dbReference type="ARBA" id="ARBA00004170"/>
    </source>
</evidence>
<keyword evidence="4 15" id="KW-0813">Transport</keyword>
<keyword evidence="12 15" id="KW-1278">Translocase</keyword>
<dbReference type="FunFam" id="3.40.50.300:FF:000113">
    <property type="entry name" value="Preprotein translocase subunit SecA"/>
    <property type="match status" value="1"/>
</dbReference>
<keyword evidence="7" id="KW-0479">Metal-binding</keyword>
<comment type="caution">
    <text evidence="18">The sequence shown here is derived from an EMBL/GenBank/DDBJ whole genome shotgun (WGS) entry which is preliminary data.</text>
</comment>
<keyword evidence="5 15" id="KW-1003">Cell membrane</keyword>
<dbReference type="SUPFAM" id="SSF81886">
    <property type="entry name" value="Helical scaffold and wing domains of SecA"/>
    <property type="match status" value="1"/>
</dbReference>
<comment type="similarity">
    <text evidence="3 15">Belongs to the SecA family.</text>
</comment>
<dbReference type="GO" id="GO:0005524">
    <property type="term" value="F:ATP binding"/>
    <property type="evidence" value="ECO:0007669"/>
    <property type="project" value="UniProtKB-UniRule"/>
</dbReference>
<keyword evidence="6 15" id="KW-0963">Cytoplasm</keyword>
<dbReference type="InterPro" id="IPR014001">
    <property type="entry name" value="Helicase_ATP-bd"/>
</dbReference>
<dbReference type="Pfam" id="PF01043">
    <property type="entry name" value="SecA_PP_bind"/>
    <property type="match status" value="1"/>
</dbReference>
<dbReference type="SUPFAM" id="SSF52540">
    <property type="entry name" value="P-loop containing nucleoside triphosphate hydrolases"/>
    <property type="match status" value="2"/>
</dbReference>
<sequence length="1006" mass="114128">MNFLRKLFDTSKRDVESIAPIVVAINEMEPELQRLPDEKLKERSATLRARAMEGESLDVLLPEIFAIVREVSKRTLGMRHFDVQHVGAAVLHQGRIAEMKTGEGKTLVAVAPLILNALTGRGSHLVTVNDYLARRDAVWNGPIFHFMGLSVGVIQGQGEDNEELGGSYIYQPGAEHEDPRYMNLVECSRREAYGCDITYGTNHEFGFDYLRDNMAFSEEDLVMRELHYAIVDEVDSILIDEARTPHIISGPSMEDVSVYKIVNQVVKKLEKEVHYTANKKDNQASLTEDGMDRVEELLGIGNLANDPKMFHHVSASVKAYALFDRDIDYVVRGSEVVIVDENTGRMMFGRRYSEGLHQALEAKEGVPVQKESQTVATITFQNLFRLYEKLAGMTGTAKTEEDEFRKIYGLDVVSIPTHRDMIRTDNQDIIYKTLEAKFRGIAWEILRLFAKQQPVLVGTRSIEMSEQVSARLTADMLQRMIITKRFQDRLEGKKDVPKEIRDEVQSAYEKPVGELDRQAASGLLTKLGVSSDVLKGDWADWCLEAFGLGSANKEHLEEALKHGIPHNVLNAKFHEREALIIAEAGRKGQVTIATNMAGRGVDILLGGRVEDEIVKQARGSAEVAQDGVDEYGATFMSYRRGGKERAAPPLPLDDTERLAAADDVRQLGGVYILGTERHESRRIDNQLRGRSGRQGDPGESRFYVSLEDMLWKIFNEKMLENPLLRAWPPMEEVDAKFLSRMIEKTQERIENHFFEARKHVLEYDDVLNAQREHVYGMRRDILLGQDVRPMLQENVKELIGEVVENAWMIDESDQRVFDYHVLFQDLNEVFPVVDHATVADLEKTPPGPELVEFCQGLAMKAYETKAEGLGDELMKLIETQVMLRAVNDHWMEHLQIVEYIREGIGLRGYGQVDPLVAYKRETYDAFQRTVREIRDQAVKMIFRAQVQREDVPQPMMQRMDATPTGNGKAPENVDWARVGRNDPCPCGSGKKFKSCHYPEMRAKGII</sequence>
<keyword evidence="8 15" id="KW-0547">Nucleotide-binding</keyword>
<evidence type="ECO:0000256" key="4">
    <source>
        <dbReference type="ARBA" id="ARBA00022448"/>
    </source>
</evidence>
<evidence type="ECO:0000256" key="1">
    <source>
        <dbReference type="ARBA" id="ARBA00001947"/>
    </source>
</evidence>
<comment type="function">
    <text evidence="15">Part of the Sec protein translocase complex. Interacts with the SecYEG preprotein conducting channel. Has a central role in coupling the hydrolysis of ATP to the transfer of proteins into and across the cell membrane, serving as an ATP-driven molecular motor driving the stepwise translocation of polypeptide chains across the membrane.</text>
</comment>
<gene>
    <name evidence="15" type="primary">secA</name>
    <name evidence="18" type="ORF">HYR64_10155</name>
</gene>
<dbReference type="Proteomes" id="UP000727962">
    <property type="component" value="Unassembled WGS sequence"/>
</dbReference>
<dbReference type="Pfam" id="PF07516">
    <property type="entry name" value="SecA_SW"/>
    <property type="match status" value="1"/>
</dbReference>
<dbReference type="AlphaFoldDB" id="A0A931PUH8"/>
<evidence type="ECO:0000256" key="5">
    <source>
        <dbReference type="ARBA" id="ARBA00022475"/>
    </source>
</evidence>
<dbReference type="InterPro" id="IPR027417">
    <property type="entry name" value="P-loop_NTPase"/>
</dbReference>
<evidence type="ECO:0000256" key="6">
    <source>
        <dbReference type="ARBA" id="ARBA00022490"/>
    </source>
</evidence>
<dbReference type="Gene3D" id="3.90.1440.10">
    <property type="entry name" value="SecA, preprotein cross-linking domain"/>
    <property type="match status" value="1"/>
</dbReference>
<dbReference type="PRINTS" id="PR00906">
    <property type="entry name" value="SECA"/>
</dbReference>
<dbReference type="InterPro" id="IPR014018">
    <property type="entry name" value="SecA_motor_DEAD"/>
</dbReference>
<evidence type="ECO:0000259" key="16">
    <source>
        <dbReference type="PROSITE" id="PS51192"/>
    </source>
</evidence>
<dbReference type="GO" id="GO:0008564">
    <property type="term" value="F:protein-exporting ATPase activity"/>
    <property type="evidence" value="ECO:0007669"/>
    <property type="project" value="UniProtKB-EC"/>
</dbReference>
<dbReference type="Pfam" id="PF07517">
    <property type="entry name" value="SecA_DEAD"/>
    <property type="match status" value="1"/>
</dbReference>
<comment type="catalytic activity">
    <reaction evidence="15">
        <text>ATP + H2O + cellular proteinSide 1 = ADP + phosphate + cellular proteinSide 2.</text>
        <dbReference type="EC" id="7.4.2.8"/>
    </reaction>
</comment>
<name>A0A931PUH8_FIMGI</name>
<comment type="subunit">
    <text evidence="15">Monomer and homodimer. Part of the essential Sec protein translocation apparatus which comprises SecA, SecYEG and auxiliary proteins SecDF. Other proteins may also be involved.</text>
</comment>